<keyword evidence="2" id="KW-1185">Reference proteome</keyword>
<evidence type="ECO:0000313" key="2">
    <source>
        <dbReference type="Proteomes" id="UP000243459"/>
    </source>
</evidence>
<organism evidence="1 2">
    <name type="scientific">Asparagus officinalis</name>
    <name type="common">Garden asparagus</name>
    <dbReference type="NCBI Taxonomy" id="4686"/>
    <lineage>
        <taxon>Eukaryota</taxon>
        <taxon>Viridiplantae</taxon>
        <taxon>Streptophyta</taxon>
        <taxon>Embryophyta</taxon>
        <taxon>Tracheophyta</taxon>
        <taxon>Spermatophyta</taxon>
        <taxon>Magnoliopsida</taxon>
        <taxon>Liliopsida</taxon>
        <taxon>Asparagales</taxon>
        <taxon>Asparagaceae</taxon>
        <taxon>Asparagoideae</taxon>
        <taxon>Asparagus</taxon>
    </lineage>
</organism>
<protein>
    <submittedName>
        <fullName evidence="1">Uncharacterized protein</fullName>
    </submittedName>
</protein>
<evidence type="ECO:0000313" key="1">
    <source>
        <dbReference type="EMBL" id="ONK69014.1"/>
    </source>
</evidence>
<sequence length="162" mass="17786">MGFQTVLNRKHVPGAVNGVQIQNLSPGADHIDSVHVAQVLEQVSGASVERIHSGLSGIVQNSMRPNNLDSVHVLDQFSGITPRENNAQDLVQAVHVQSQRQRSWNSVKSSQVNRSWADMHKSGIKIGLYLISALRIDPSFVAKSLNKVACIGIPLHMKKKER</sequence>
<gene>
    <name evidence="1" type="ORF">A4U43_C05F18380</name>
</gene>
<dbReference type="Gramene" id="ONK69014">
    <property type="protein sequence ID" value="ONK69014"/>
    <property type="gene ID" value="A4U43_C05F18380"/>
</dbReference>
<accession>A0A5P1ET83</accession>
<dbReference type="EMBL" id="CM007385">
    <property type="protein sequence ID" value="ONK69014.1"/>
    <property type="molecule type" value="Genomic_DNA"/>
</dbReference>
<proteinExistence type="predicted"/>
<name>A0A5P1ET83_ASPOF</name>
<dbReference type="AlphaFoldDB" id="A0A5P1ET83"/>
<dbReference type="Proteomes" id="UP000243459">
    <property type="component" value="Chromosome 5"/>
</dbReference>
<reference evidence="2" key="1">
    <citation type="journal article" date="2017" name="Nat. Commun.">
        <title>The asparagus genome sheds light on the origin and evolution of a young Y chromosome.</title>
        <authorList>
            <person name="Harkess A."/>
            <person name="Zhou J."/>
            <person name="Xu C."/>
            <person name="Bowers J.E."/>
            <person name="Van der Hulst R."/>
            <person name="Ayyampalayam S."/>
            <person name="Mercati F."/>
            <person name="Riccardi P."/>
            <person name="McKain M.R."/>
            <person name="Kakrana A."/>
            <person name="Tang H."/>
            <person name="Ray J."/>
            <person name="Groenendijk J."/>
            <person name="Arikit S."/>
            <person name="Mathioni S.M."/>
            <person name="Nakano M."/>
            <person name="Shan H."/>
            <person name="Telgmann-Rauber A."/>
            <person name="Kanno A."/>
            <person name="Yue Z."/>
            <person name="Chen H."/>
            <person name="Li W."/>
            <person name="Chen Y."/>
            <person name="Xu X."/>
            <person name="Zhang Y."/>
            <person name="Luo S."/>
            <person name="Chen H."/>
            <person name="Gao J."/>
            <person name="Mao Z."/>
            <person name="Pires J.C."/>
            <person name="Luo M."/>
            <person name="Kudrna D."/>
            <person name="Wing R.A."/>
            <person name="Meyers B.C."/>
            <person name="Yi K."/>
            <person name="Kong H."/>
            <person name="Lavrijsen P."/>
            <person name="Sunseri F."/>
            <person name="Falavigna A."/>
            <person name="Ye Y."/>
            <person name="Leebens-Mack J.H."/>
            <person name="Chen G."/>
        </authorList>
    </citation>
    <scope>NUCLEOTIDE SEQUENCE [LARGE SCALE GENOMIC DNA]</scope>
    <source>
        <strain evidence="2">cv. DH0086</strain>
    </source>
</reference>